<proteinExistence type="predicted"/>
<accession>A0A2N0VF57</accession>
<name>A0A2N0VF57_9BACT</name>
<organism evidence="1 2">
    <name type="scientific">Rhodohalobacter barkolensis</name>
    <dbReference type="NCBI Taxonomy" id="2053187"/>
    <lineage>
        <taxon>Bacteria</taxon>
        <taxon>Pseudomonadati</taxon>
        <taxon>Balneolota</taxon>
        <taxon>Balneolia</taxon>
        <taxon>Balneolales</taxon>
        <taxon>Balneolaceae</taxon>
        <taxon>Rhodohalobacter</taxon>
    </lineage>
</organism>
<reference evidence="1 2" key="1">
    <citation type="submission" date="2017-11" db="EMBL/GenBank/DDBJ databases">
        <title>Rhodohalobacter 15182 sp. nov., isolated from a salt lake.</title>
        <authorList>
            <person name="Han S."/>
        </authorList>
    </citation>
    <scope>NUCLEOTIDE SEQUENCE [LARGE SCALE GENOMIC DNA]</scope>
    <source>
        <strain evidence="1 2">15182</strain>
    </source>
</reference>
<keyword evidence="2" id="KW-1185">Reference proteome</keyword>
<dbReference type="EMBL" id="PISP01000005">
    <property type="protein sequence ID" value="PKD42823.1"/>
    <property type="molecule type" value="Genomic_DNA"/>
</dbReference>
<protein>
    <submittedName>
        <fullName evidence="1">Uncharacterized protein</fullName>
    </submittedName>
</protein>
<evidence type="ECO:0000313" key="2">
    <source>
        <dbReference type="Proteomes" id="UP000233398"/>
    </source>
</evidence>
<dbReference type="Proteomes" id="UP000233398">
    <property type="component" value="Unassembled WGS sequence"/>
</dbReference>
<comment type="caution">
    <text evidence="1">The sequence shown here is derived from an EMBL/GenBank/DDBJ whole genome shotgun (WGS) entry which is preliminary data.</text>
</comment>
<evidence type="ECO:0000313" key="1">
    <source>
        <dbReference type="EMBL" id="PKD42823.1"/>
    </source>
</evidence>
<gene>
    <name evidence="1" type="ORF">CWD77_13295</name>
</gene>
<sequence>MAKINPDDLIEFTAAAAAATLTTSRKFIRNYNYYKKRAGQSEIIFKTDLLELCHKIRLDLFGLQNLLEDETKHRSPFIVTLASQINDAFEELHRKILFYDPDLIDQSIPLIDHQRTFWSQYTDENFYGPQLGNDIEHSISSEVIELETSIRKLPSSAEL</sequence>
<dbReference type="AlphaFoldDB" id="A0A2N0VF57"/>
<dbReference type="OrthoDB" id="1524592at2"/>
<dbReference type="RefSeq" id="WP_101074074.1">
    <property type="nucleotide sequence ID" value="NZ_PISP01000005.1"/>
</dbReference>